<evidence type="ECO:0000256" key="1">
    <source>
        <dbReference type="SAM" id="MobiDB-lite"/>
    </source>
</evidence>
<gene>
    <name evidence="2" type="ORF">GPM918_LOCUS28890</name>
    <name evidence="3" type="ORF">SRO942_LOCUS29425</name>
</gene>
<evidence type="ECO:0000313" key="2">
    <source>
        <dbReference type="EMBL" id="CAF1308804.1"/>
    </source>
</evidence>
<keyword evidence="4" id="KW-1185">Reference proteome</keyword>
<sequence>SSSSTTPSTTRSTTPSTTWSTTLSTTSIPSSVVFSDTFSACSANTGICTPFNGLVANYSTGKILSTFGLDNFNNLTVVHGFGMAVNDTVAFGINAFTNTSMSSGTFVLIDTKSGAYIQSDELTYLNVNDSSNWLGFFNVRNSSNYTNDGSITYLNQACSNTFINPSTNTGLTASLFYVYNGQPFDTGPGCPLWSVEWYCSSNQSTSQIGGWILISGLWNTLNTSLGYKITGYTQQYFIDGVQQPYVECNPNHL</sequence>
<organism evidence="2 4">
    <name type="scientific">Didymodactylos carnosus</name>
    <dbReference type="NCBI Taxonomy" id="1234261"/>
    <lineage>
        <taxon>Eukaryota</taxon>
        <taxon>Metazoa</taxon>
        <taxon>Spiralia</taxon>
        <taxon>Gnathifera</taxon>
        <taxon>Rotifera</taxon>
        <taxon>Eurotatoria</taxon>
        <taxon>Bdelloidea</taxon>
        <taxon>Philodinida</taxon>
        <taxon>Philodinidae</taxon>
        <taxon>Didymodactylos</taxon>
    </lineage>
</organism>
<dbReference type="Proteomes" id="UP000663829">
    <property type="component" value="Unassembled WGS sequence"/>
</dbReference>
<proteinExistence type="predicted"/>
<feature type="region of interest" description="Disordered" evidence="1">
    <location>
        <begin position="1"/>
        <end position="20"/>
    </location>
</feature>
<protein>
    <submittedName>
        <fullName evidence="2">Uncharacterized protein</fullName>
    </submittedName>
</protein>
<evidence type="ECO:0000313" key="4">
    <source>
        <dbReference type="Proteomes" id="UP000663829"/>
    </source>
</evidence>
<reference evidence="2" key="1">
    <citation type="submission" date="2021-02" db="EMBL/GenBank/DDBJ databases">
        <authorList>
            <person name="Nowell W R."/>
        </authorList>
    </citation>
    <scope>NUCLEOTIDE SEQUENCE</scope>
</reference>
<comment type="caution">
    <text evidence="2">The sequence shown here is derived from an EMBL/GenBank/DDBJ whole genome shotgun (WGS) entry which is preliminary data.</text>
</comment>
<feature type="non-terminal residue" evidence="2">
    <location>
        <position position="1"/>
    </location>
</feature>
<name>A0A815E1Q5_9BILA</name>
<dbReference type="Proteomes" id="UP000681722">
    <property type="component" value="Unassembled WGS sequence"/>
</dbReference>
<dbReference type="AlphaFoldDB" id="A0A815E1Q5"/>
<dbReference type="EMBL" id="CAJOBC010041295">
    <property type="protein sequence ID" value="CAF4144468.1"/>
    <property type="molecule type" value="Genomic_DNA"/>
</dbReference>
<accession>A0A815E1Q5</accession>
<evidence type="ECO:0000313" key="3">
    <source>
        <dbReference type="EMBL" id="CAF4144468.1"/>
    </source>
</evidence>
<dbReference type="EMBL" id="CAJNOQ010012829">
    <property type="protein sequence ID" value="CAF1308804.1"/>
    <property type="molecule type" value="Genomic_DNA"/>
</dbReference>